<dbReference type="Proteomes" id="UP001595858">
    <property type="component" value="Unassembled WGS sequence"/>
</dbReference>
<dbReference type="SUPFAM" id="SSF52096">
    <property type="entry name" value="ClpP/crotonase"/>
    <property type="match status" value="1"/>
</dbReference>
<dbReference type="InterPro" id="IPR029045">
    <property type="entry name" value="ClpP/crotonase-like_dom_sf"/>
</dbReference>
<sequence>MGEFVRVERDGGHPAVAVIRLDRPKMNAIDARVQRELGAAAARVSADDDVRAVVVYGGERVFAAGADVKEMSEMGFAEMADHSRVLQDSLTAVARIPKPVIAAITGFALGGGCELALCADFRVAAEDARLGQPEIRLGVIPGAGGTQRLPRLIGPARAKDLIFTGRHVAAEEALSIGLVDAVVPEADVYGHAVAMAASYAGGPALALRAAKQAIDGGLETDLATGLEIERMHFAGLFATEDQKAGMRSFIEEGPGKARFSGR</sequence>
<keyword evidence="2" id="KW-0443">Lipid metabolism</keyword>
<keyword evidence="3" id="KW-0456">Lyase</keyword>
<evidence type="ECO:0000256" key="3">
    <source>
        <dbReference type="ARBA" id="ARBA00023239"/>
    </source>
</evidence>
<dbReference type="InterPro" id="IPR001753">
    <property type="entry name" value="Enoyl-CoA_hydra/iso"/>
</dbReference>
<dbReference type="Pfam" id="PF00378">
    <property type="entry name" value="ECH_1"/>
    <property type="match status" value="1"/>
</dbReference>
<evidence type="ECO:0000256" key="1">
    <source>
        <dbReference type="ARBA" id="ARBA00005254"/>
    </source>
</evidence>
<dbReference type="PROSITE" id="PS00166">
    <property type="entry name" value="ENOYL_COA_HYDRATASE"/>
    <property type="match status" value="1"/>
</dbReference>
<proteinExistence type="inferred from homology"/>
<accession>A0ABV9SM05</accession>
<dbReference type="InterPro" id="IPR018376">
    <property type="entry name" value="Enoyl-CoA_hyd/isom_CS"/>
</dbReference>
<gene>
    <name evidence="5" type="ORF">ACFPCZ_10015</name>
</gene>
<organism evidence="5 6">
    <name type="scientific">Streptomonospora arabica</name>
    <dbReference type="NCBI Taxonomy" id="412417"/>
    <lineage>
        <taxon>Bacteria</taxon>
        <taxon>Bacillati</taxon>
        <taxon>Actinomycetota</taxon>
        <taxon>Actinomycetes</taxon>
        <taxon>Streptosporangiales</taxon>
        <taxon>Nocardiopsidaceae</taxon>
        <taxon>Streptomonospora</taxon>
    </lineage>
</organism>
<dbReference type="Gene3D" id="1.10.12.10">
    <property type="entry name" value="Lyase 2-enoyl-coa Hydratase, Chain A, domain 2"/>
    <property type="match status" value="1"/>
</dbReference>
<protein>
    <submittedName>
        <fullName evidence="5">Enoyl-CoA hydratase/isomerase family protein</fullName>
    </submittedName>
</protein>
<dbReference type="PANTHER" id="PTHR11941:SF169">
    <property type="entry name" value="(7AS)-7A-METHYL-1,5-DIOXO-2,3,5,6,7,7A-HEXAHYDRO-1H-INDENE-CARBOXYL-COA HYDROLASE"/>
    <property type="match status" value="1"/>
</dbReference>
<reference evidence="6" key="1">
    <citation type="journal article" date="2019" name="Int. J. Syst. Evol. Microbiol.">
        <title>The Global Catalogue of Microorganisms (GCM) 10K type strain sequencing project: providing services to taxonomists for standard genome sequencing and annotation.</title>
        <authorList>
            <consortium name="The Broad Institute Genomics Platform"/>
            <consortium name="The Broad Institute Genome Sequencing Center for Infectious Disease"/>
            <person name="Wu L."/>
            <person name="Ma J."/>
        </authorList>
    </citation>
    <scope>NUCLEOTIDE SEQUENCE [LARGE SCALE GENOMIC DNA]</scope>
    <source>
        <strain evidence="6">CGMCC 4.7304</strain>
    </source>
</reference>
<evidence type="ECO:0000256" key="2">
    <source>
        <dbReference type="ARBA" id="ARBA00023098"/>
    </source>
</evidence>
<evidence type="ECO:0000313" key="6">
    <source>
        <dbReference type="Proteomes" id="UP001595858"/>
    </source>
</evidence>
<comment type="similarity">
    <text evidence="1 4">Belongs to the enoyl-CoA hydratase/isomerase family.</text>
</comment>
<dbReference type="InterPro" id="IPR014748">
    <property type="entry name" value="Enoyl-CoA_hydra_C"/>
</dbReference>
<evidence type="ECO:0000313" key="5">
    <source>
        <dbReference type="EMBL" id="MFC4866963.1"/>
    </source>
</evidence>
<dbReference type="PANTHER" id="PTHR11941">
    <property type="entry name" value="ENOYL-COA HYDRATASE-RELATED"/>
    <property type="match status" value="1"/>
</dbReference>
<evidence type="ECO:0000256" key="4">
    <source>
        <dbReference type="RuleBase" id="RU003707"/>
    </source>
</evidence>
<name>A0ABV9SM05_9ACTN</name>
<dbReference type="Gene3D" id="3.90.226.10">
    <property type="entry name" value="2-enoyl-CoA Hydratase, Chain A, domain 1"/>
    <property type="match status" value="1"/>
</dbReference>
<keyword evidence="6" id="KW-1185">Reference proteome</keyword>
<dbReference type="EMBL" id="JBHSIY010000006">
    <property type="protein sequence ID" value="MFC4866963.1"/>
    <property type="molecule type" value="Genomic_DNA"/>
</dbReference>
<dbReference type="RefSeq" id="WP_344143562.1">
    <property type="nucleotide sequence ID" value="NZ_BAAAQI010000007.1"/>
</dbReference>
<dbReference type="CDD" id="cd06558">
    <property type="entry name" value="crotonase-like"/>
    <property type="match status" value="1"/>
</dbReference>
<comment type="caution">
    <text evidence="5">The sequence shown here is derived from an EMBL/GenBank/DDBJ whole genome shotgun (WGS) entry which is preliminary data.</text>
</comment>